<name>A0A316VCP1_9BASI</name>
<dbReference type="EMBL" id="KZ819603">
    <property type="protein sequence ID" value="PWN35250.1"/>
    <property type="molecule type" value="Genomic_DNA"/>
</dbReference>
<keyword evidence="3" id="KW-0809">Transit peptide</keyword>
<dbReference type="PANTHER" id="PTHR21013">
    <property type="entry name" value="ATP SYNTHASE MITOCHONDRIAL F1 COMPLEX ASSEMBLY FACTOR 2/ATP12 PROTEIN, MITOCHONDRIAL PRECURSOR"/>
    <property type="match status" value="1"/>
</dbReference>
<evidence type="ECO:0000256" key="2">
    <source>
        <dbReference type="ARBA" id="ARBA00008231"/>
    </source>
</evidence>
<evidence type="ECO:0000256" key="3">
    <source>
        <dbReference type="ARBA" id="ARBA00022946"/>
    </source>
</evidence>
<evidence type="ECO:0000313" key="7">
    <source>
        <dbReference type="Proteomes" id="UP000245771"/>
    </source>
</evidence>
<keyword evidence="5" id="KW-0143">Chaperone</keyword>
<feature type="non-terminal residue" evidence="6">
    <location>
        <position position="248"/>
    </location>
</feature>
<dbReference type="InterPro" id="IPR023335">
    <property type="entry name" value="ATP12_ortho_dom_sf"/>
</dbReference>
<accession>A0A316VCP1</accession>
<evidence type="ECO:0000313" key="6">
    <source>
        <dbReference type="EMBL" id="PWN35250.1"/>
    </source>
</evidence>
<dbReference type="Proteomes" id="UP000245771">
    <property type="component" value="Unassembled WGS sequence"/>
</dbReference>
<evidence type="ECO:0000256" key="4">
    <source>
        <dbReference type="ARBA" id="ARBA00023128"/>
    </source>
</evidence>
<evidence type="ECO:0000256" key="5">
    <source>
        <dbReference type="ARBA" id="ARBA00023186"/>
    </source>
</evidence>
<proteinExistence type="inferred from homology"/>
<dbReference type="Pfam" id="PF07542">
    <property type="entry name" value="ATP12"/>
    <property type="match status" value="1"/>
</dbReference>
<reference evidence="6 7" key="1">
    <citation type="journal article" date="2018" name="Mol. Biol. Evol.">
        <title>Broad Genomic Sampling Reveals a Smut Pathogenic Ancestry of the Fungal Clade Ustilaginomycotina.</title>
        <authorList>
            <person name="Kijpornyongpan T."/>
            <person name="Mondo S.J."/>
            <person name="Barry K."/>
            <person name="Sandor L."/>
            <person name="Lee J."/>
            <person name="Lipzen A."/>
            <person name="Pangilinan J."/>
            <person name="LaButti K."/>
            <person name="Hainaut M."/>
            <person name="Henrissat B."/>
            <person name="Grigoriev I.V."/>
            <person name="Spatafora J.W."/>
            <person name="Aime M.C."/>
        </authorList>
    </citation>
    <scope>NUCLEOTIDE SEQUENCE [LARGE SCALE GENOMIC DNA]</scope>
    <source>
        <strain evidence="6 7">MCA 3882</strain>
    </source>
</reference>
<dbReference type="InterPro" id="IPR042272">
    <property type="entry name" value="ATP12_ATP_synth-F1-assembly_N"/>
</dbReference>
<dbReference type="GO" id="GO:0033615">
    <property type="term" value="P:mitochondrial proton-transporting ATP synthase complex assembly"/>
    <property type="evidence" value="ECO:0007669"/>
    <property type="project" value="TreeGrafter"/>
</dbReference>
<dbReference type="GO" id="GO:0005739">
    <property type="term" value="C:mitochondrion"/>
    <property type="evidence" value="ECO:0007669"/>
    <property type="project" value="UniProtKB-SubCell"/>
</dbReference>
<dbReference type="Gene3D" id="1.10.3580.10">
    <property type="entry name" value="ATP12 ATPase"/>
    <property type="match status" value="1"/>
</dbReference>
<dbReference type="AlphaFoldDB" id="A0A316VCP1"/>
<organism evidence="6 7">
    <name type="scientific">Meira miltonrushii</name>
    <dbReference type="NCBI Taxonomy" id="1280837"/>
    <lineage>
        <taxon>Eukaryota</taxon>
        <taxon>Fungi</taxon>
        <taxon>Dikarya</taxon>
        <taxon>Basidiomycota</taxon>
        <taxon>Ustilaginomycotina</taxon>
        <taxon>Exobasidiomycetes</taxon>
        <taxon>Exobasidiales</taxon>
        <taxon>Brachybasidiaceae</taxon>
        <taxon>Meira</taxon>
    </lineage>
</organism>
<comment type="similarity">
    <text evidence="2">Belongs to the ATP12 family.</text>
</comment>
<dbReference type="RefSeq" id="XP_025355552.1">
    <property type="nucleotide sequence ID" value="XM_025496971.1"/>
</dbReference>
<dbReference type="GeneID" id="37018752"/>
<dbReference type="STRING" id="1280837.A0A316VCP1"/>
<dbReference type="InParanoid" id="A0A316VCP1"/>
<feature type="non-terminal residue" evidence="6">
    <location>
        <position position="1"/>
    </location>
</feature>
<dbReference type="FunCoup" id="A0A316VCP1">
    <property type="interactions" value="304"/>
</dbReference>
<sequence>TRRRFWKKVDIAYSEGSPADHLLIRLDGRSLKTPSGAVLAIPTDRSLLATLIAKEWSEQESILHTHSLPLTSLAARAIDGLDTPSQRKGVVEALVEYLHTETICFHEDHPANLVKLQKERWDPILAWVKERFNTPTVKVFDDIFDVRQDDEVVRILGDYVIETYNGWDLAALERIVRSTKSFLIGLRLIEAVRQGGKEEASFGVHEAALAAEVEVQSQTERWGEVEDTHDVDFADIRKILGSATAGVV</sequence>
<dbReference type="SUPFAM" id="SSF160909">
    <property type="entry name" value="ATP12-like"/>
    <property type="match status" value="1"/>
</dbReference>
<dbReference type="OrthoDB" id="5673at2759"/>
<dbReference type="PANTHER" id="PTHR21013:SF10">
    <property type="entry name" value="ATP SYNTHASE MITOCHONDRIAL F1 COMPLEX ASSEMBLY FACTOR 2"/>
    <property type="match status" value="1"/>
</dbReference>
<protein>
    <submittedName>
        <fullName evidence="6">ATP12-domain-containing protein</fullName>
    </submittedName>
</protein>
<dbReference type="Gene3D" id="3.30.2180.10">
    <property type="entry name" value="ATP12-like"/>
    <property type="match status" value="1"/>
</dbReference>
<keyword evidence="7" id="KW-1185">Reference proteome</keyword>
<gene>
    <name evidence="6" type="ORF">FA14DRAFT_133341</name>
</gene>
<dbReference type="InterPro" id="IPR011419">
    <property type="entry name" value="ATP12_ATP_synth-F1-assembly"/>
</dbReference>
<comment type="subcellular location">
    <subcellularLocation>
        <location evidence="1">Mitochondrion</location>
    </subcellularLocation>
</comment>
<keyword evidence="4" id="KW-0496">Mitochondrion</keyword>
<evidence type="ECO:0000256" key="1">
    <source>
        <dbReference type="ARBA" id="ARBA00004173"/>
    </source>
</evidence>